<dbReference type="RefSeq" id="WP_118176640.1">
    <property type="nucleotide sequence ID" value="NZ_CBCSRO010000014.1"/>
</dbReference>
<sequence>MTNYRNKYFNSRPSNNGWYTCVRCGRKLRKGDADIDHILPQSYGGGDGLDNLQCLCKHCNRSKRDSLDHTAQDYIKNNARRAKESWDDLW</sequence>
<proteinExistence type="predicted"/>
<reference evidence="2 3" key="1">
    <citation type="submission" date="2018-08" db="EMBL/GenBank/DDBJ databases">
        <title>A genome reference for cultivated species of the human gut microbiota.</title>
        <authorList>
            <person name="Zou Y."/>
            <person name="Xue W."/>
            <person name="Luo G."/>
        </authorList>
    </citation>
    <scope>NUCLEOTIDE SEQUENCE [LARGE SCALE GENOMIC DNA]</scope>
    <source>
        <strain evidence="2 3">AM25-21AC</strain>
    </source>
</reference>
<gene>
    <name evidence="2" type="ORF">DW674_10025</name>
</gene>
<dbReference type="Proteomes" id="UP000283442">
    <property type="component" value="Unassembled WGS sequence"/>
</dbReference>
<keyword evidence="2" id="KW-0540">Nuclease</keyword>
<evidence type="ECO:0000259" key="1">
    <source>
        <dbReference type="SMART" id="SM00507"/>
    </source>
</evidence>
<dbReference type="Pfam" id="PF01844">
    <property type="entry name" value="HNH"/>
    <property type="match status" value="1"/>
</dbReference>
<comment type="caution">
    <text evidence="2">The sequence shown here is derived from an EMBL/GenBank/DDBJ whole genome shotgun (WGS) entry which is preliminary data.</text>
</comment>
<name>A0A414NUA4_9FIRM</name>
<dbReference type="EMBL" id="QRHE01000012">
    <property type="protein sequence ID" value="RHF50657.1"/>
    <property type="molecule type" value="Genomic_DNA"/>
</dbReference>
<organism evidence="2 3">
    <name type="scientific">Mitsuokella multacida</name>
    <dbReference type="NCBI Taxonomy" id="52226"/>
    <lineage>
        <taxon>Bacteria</taxon>
        <taxon>Bacillati</taxon>
        <taxon>Bacillota</taxon>
        <taxon>Negativicutes</taxon>
        <taxon>Selenomonadales</taxon>
        <taxon>Selenomonadaceae</taxon>
        <taxon>Mitsuokella</taxon>
    </lineage>
</organism>
<dbReference type="OrthoDB" id="9802901at2"/>
<keyword evidence="2" id="KW-0378">Hydrolase</keyword>
<evidence type="ECO:0000313" key="3">
    <source>
        <dbReference type="Proteomes" id="UP000283442"/>
    </source>
</evidence>
<dbReference type="AlphaFoldDB" id="A0A414NUA4"/>
<dbReference type="CDD" id="cd00085">
    <property type="entry name" value="HNHc"/>
    <property type="match status" value="1"/>
</dbReference>
<keyword evidence="2" id="KW-0255">Endonuclease</keyword>
<feature type="domain" description="HNH nuclease" evidence="1">
    <location>
        <begin position="9"/>
        <end position="61"/>
    </location>
</feature>
<dbReference type="Gene3D" id="1.10.30.50">
    <property type="match status" value="1"/>
</dbReference>
<dbReference type="SMART" id="SM00507">
    <property type="entry name" value="HNHc"/>
    <property type="match status" value="1"/>
</dbReference>
<protein>
    <submittedName>
        <fullName evidence="2">HNH endonuclease</fullName>
    </submittedName>
</protein>
<dbReference type="InterPro" id="IPR003615">
    <property type="entry name" value="HNH_nuc"/>
</dbReference>
<dbReference type="GO" id="GO:0004519">
    <property type="term" value="F:endonuclease activity"/>
    <property type="evidence" value="ECO:0007669"/>
    <property type="project" value="UniProtKB-KW"/>
</dbReference>
<accession>A0A414NUA4</accession>
<evidence type="ECO:0000313" key="2">
    <source>
        <dbReference type="EMBL" id="RHF50657.1"/>
    </source>
</evidence>
<dbReference type="InterPro" id="IPR002711">
    <property type="entry name" value="HNH"/>
</dbReference>